<comment type="caution">
    <text evidence="1">The sequence shown here is derived from an EMBL/GenBank/DDBJ whole genome shotgun (WGS) entry which is preliminary data.</text>
</comment>
<sequence>MHPAVLDLRFPVKKVIHARNTPSSCAAAVASSMISLNVHFFLLALSIVDFCSFFGGVPCGNPVAENSVVRRTGD</sequence>
<protein>
    <submittedName>
        <fullName evidence="1">Uncharacterized protein</fullName>
    </submittedName>
</protein>
<gene>
    <name evidence="1" type="ORF">CO674_10770</name>
</gene>
<dbReference type="EMBL" id="NWSY01000007">
    <property type="protein sequence ID" value="PDT23450.1"/>
    <property type="molecule type" value="Genomic_DNA"/>
</dbReference>
<evidence type="ECO:0000313" key="1">
    <source>
        <dbReference type="EMBL" id="PDT23450.1"/>
    </source>
</evidence>
<evidence type="ECO:0000313" key="2">
    <source>
        <dbReference type="Proteomes" id="UP000219914"/>
    </source>
</evidence>
<reference evidence="1 2" key="1">
    <citation type="submission" date="2017-09" db="EMBL/GenBank/DDBJ databases">
        <title>Comparative genomics of rhizobia isolated from Phaseolus vulgaris in China.</title>
        <authorList>
            <person name="Tong W."/>
        </authorList>
    </citation>
    <scope>NUCLEOTIDE SEQUENCE [LARGE SCALE GENOMIC DNA]</scope>
    <source>
        <strain evidence="1 2">FH14</strain>
    </source>
</reference>
<proteinExistence type="predicted"/>
<name>A0ABX4JTY6_9HYPH</name>
<organism evidence="1 2">
    <name type="scientific">Rhizobium hidalgonense</name>
    <dbReference type="NCBI Taxonomy" id="1538159"/>
    <lineage>
        <taxon>Bacteria</taxon>
        <taxon>Pseudomonadati</taxon>
        <taxon>Pseudomonadota</taxon>
        <taxon>Alphaproteobacteria</taxon>
        <taxon>Hyphomicrobiales</taxon>
        <taxon>Rhizobiaceae</taxon>
        <taxon>Rhizobium/Agrobacterium group</taxon>
        <taxon>Rhizobium</taxon>
    </lineage>
</organism>
<keyword evidence="2" id="KW-1185">Reference proteome</keyword>
<accession>A0ABX4JTY6</accession>
<dbReference type="Proteomes" id="UP000219914">
    <property type="component" value="Unassembled WGS sequence"/>
</dbReference>